<feature type="compositionally biased region" description="Low complexity" evidence="4">
    <location>
        <begin position="155"/>
        <end position="167"/>
    </location>
</feature>
<dbReference type="OrthoDB" id="445677at2759"/>
<feature type="region of interest" description="Disordered" evidence="4">
    <location>
        <begin position="133"/>
        <end position="191"/>
    </location>
</feature>
<evidence type="ECO:0000313" key="7">
    <source>
        <dbReference type="Proteomes" id="UP000238350"/>
    </source>
</evidence>
<evidence type="ECO:0000256" key="2">
    <source>
        <dbReference type="ARBA" id="ARBA00019138"/>
    </source>
</evidence>
<comment type="caution">
    <text evidence="6">The sequence shown here is derived from an EMBL/GenBank/DDBJ whole genome shotgun (WGS) entry which is preliminary data.</text>
</comment>
<dbReference type="InterPro" id="IPR027124">
    <property type="entry name" value="Swc5/CFDP1/2"/>
</dbReference>
<sequence>MNHKSDSEIDDKDYRESEDEDFNPDTVALNDSEGDSDDDEDKSEPIPSYASIEGSGLVKTRSQRLKEEPEVVNRVKGETTVDVNALWAEMNTPTQSAGTPTTDKPEADPKPELKQESVEITRTFKFAGKVTTETKTVLKSSAEGRAYLQEQKADPTSTPSSGSNSSSTPPPKKRLGPAKRKLTLQQEYEAGKAKKINTLQKSQLDWLNFVDKEGIQDDLKKHNKDGYLEKQGFLARVEHNVDQDIRSHHQAQNQRRL</sequence>
<proteinExistence type="inferred from homology"/>
<gene>
    <name evidence="6" type="ORF">B9G98_00172</name>
</gene>
<comment type="function">
    <text evidence="3">Component of the SWR1 complex which mediates the ATP-dependent exchange of histone H2A for the H2A variant HZT1 leading to transcriptional regulation of selected genes by chromatin remodeling. Involved in chromosome stability.</text>
</comment>
<evidence type="ECO:0000259" key="5">
    <source>
        <dbReference type="PROSITE" id="PS51279"/>
    </source>
</evidence>
<feature type="compositionally biased region" description="Basic residues" evidence="4">
    <location>
        <begin position="171"/>
        <end position="182"/>
    </location>
</feature>
<feature type="compositionally biased region" description="Basic and acidic residues" evidence="4">
    <location>
        <begin position="103"/>
        <end position="119"/>
    </location>
</feature>
<dbReference type="STRING" id="45607.A0A2T0FC19"/>
<accession>A0A2T0FC19</accession>
<comment type="similarity">
    <text evidence="1">Belongs to the SWC5 family.</text>
</comment>
<dbReference type="EMBL" id="NDIQ01000001">
    <property type="protein sequence ID" value="PRT52552.1"/>
    <property type="molecule type" value="Genomic_DNA"/>
</dbReference>
<evidence type="ECO:0000313" key="6">
    <source>
        <dbReference type="EMBL" id="PRT52552.1"/>
    </source>
</evidence>
<evidence type="ECO:0000256" key="3">
    <source>
        <dbReference type="ARBA" id="ARBA00025222"/>
    </source>
</evidence>
<dbReference type="PROSITE" id="PS51279">
    <property type="entry name" value="BCNT_C"/>
    <property type="match status" value="1"/>
</dbReference>
<dbReference type="PANTHER" id="PTHR48407:SF1">
    <property type="entry name" value="CRANIOFACIAL DEVELOPMENT PROTEIN 1"/>
    <property type="match status" value="1"/>
</dbReference>
<protein>
    <recommendedName>
        <fullName evidence="2">SWR1-complex protein 5</fullName>
    </recommendedName>
</protein>
<dbReference type="GeneID" id="36513921"/>
<dbReference type="AlphaFoldDB" id="A0A2T0FC19"/>
<name>A0A2T0FC19_9ASCO</name>
<evidence type="ECO:0000256" key="4">
    <source>
        <dbReference type="SAM" id="MobiDB-lite"/>
    </source>
</evidence>
<dbReference type="RefSeq" id="XP_024662498.1">
    <property type="nucleotide sequence ID" value="XM_024806730.1"/>
</dbReference>
<feature type="domain" description="BCNT-C" evidence="5">
    <location>
        <begin position="178"/>
        <end position="255"/>
    </location>
</feature>
<feature type="compositionally biased region" description="Basic and acidic residues" evidence="4">
    <location>
        <begin position="64"/>
        <end position="79"/>
    </location>
</feature>
<keyword evidence="7" id="KW-1185">Reference proteome</keyword>
<dbReference type="InterPro" id="IPR011421">
    <property type="entry name" value="BCNT-C"/>
</dbReference>
<dbReference type="Pfam" id="PF07572">
    <property type="entry name" value="BCNT"/>
    <property type="match status" value="1"/>
</dbReference>
<feature type="compositionally biased region" description="Acidic residues" evidence="4">
    <location>
        <begin position="32"/>
        <end position="42"/>
    </location>
</feature>
<dbReference type="PANTHER" id="PTHR48407">
    <property type="entry name" value="CRANIOFACIAL DEVELOPMENT PROTEIN 1"/>
    <property type="match status" value="1"/>
</dbReference>
<dbReference type="Proteomes" id="UP000238350">
    <property type="component" value="Unassembled WGS sequence"/>
</dbReference>
<feature type="compositionally biased region" description="Basic and acidic residues" evidence="4">
    <location>
        <begin position="1"/>
        <end position="15"/>
    </location>
</feature>
<feature type="region of interest" description="Disordered" evidence="4">
    <location>
        <begin position="1"/>
        <end position="119"/>
    </location>
</feature>
<feature type="compositionally biased region" description="Polar residues" evidence="4">
    <location>
        <begin position="91"/>
        <end position="102"/>
    </location>
</feature>
<reference evidence="6 7" key="1">
    <citation type="submission" date="2017-04" db="EMBL/GenBank/DDBJ databases">
        <title>Genome sequencing of [Candida] sorbophila.</title>
        <authorList>
            <person name="Ahn J.O."/>
        </authorList>
    </citation>
    <scope>NUCLEOTIDE SEQUENCE [LARGE SCALE GENOMIC DNA]</scope>
    <source>
        <strain evidence="6 7">DS02</strain>
    </source>
</reference>
<dbReference type="GO" id="GO:0000812">
    <property type="term" value="C:Swr1 complex"/>
    <property type="evidence" value="ECO:0007669"/>
    <property type="project" value="TreeGrafter"/>
</dbReference>
<evidence type="ECO:0000256" key="1">
    <source>
        <dbReference type="ARBA" id="ARBA00010465"/>
    </source>
</evidence>
<organism evidence="6 7">
    <name type="scientific">Wickerhamiella sorbophila</name>
    <dbReference type="NCBI Taxonomy" id="45607"/>
    <lineage>
        <taxon>Eukaryota</taxon>
        <taxon>Fungi</taxon>
        <taxon>Dikarya</taxon>
        <taxon>Ascomycota</taxon>
        <taxon>Saccharomycotina</taxon>
        <taxon>Dipodascomycetes</taxon>
        <taxon>Dipodascales</taxon>
        <taxon>Trichomonascaceae</taxon>
        <taxon>Wickerhamiella</taxon>
    </lineage>
</organism>